<evidence type="ECO:0000256" key="1">
    <source>
        <dbReference type="SAM" id="Phobius"/>
    </source>
</evidence>
<keyword evidence="1" id="KW-1133">Transmembrane helix</keyword>
<keyword evidence="1" id="KW-0812">Transmembrane</keyword>
<evidence type="ECO:0000313" key="2">
    <source>
        <dbReference type="EMBL" id="BBW95198.1"/>
    </source>
</evidence>
<name>A0A679FGJ8_9BACL</name>
<keyword evidence="3" id="KW-1185">Reference proteome</keyword>
<organism evidence="2 3">
    <name type="scientific">Geobacillus subterraneus</name>
    <dbReference type="NCBI Taxonomy" id="129338"/>
    <lineage>
        <taxon>Bacteria</taxon>
        <taxon>Bacillati</taxon>
        <taxon>Bacillota</taxon>
        <taxon>Bacilli</taxon>
        <taxon>Bacillales</taxon>
        <taxon>Anoxybacillaceae</taxon>
        <taxon>Geobacillus</taxon>
    </lineage>
</organism>
<protein>
    <submittedName>
        <fullName evidence="2">Uncharacterized protein</fullName>
    </submittedName>
</protein>
<dbReference type="EMBL" id="AP022557">
    <property type="protein sequence ID" value="BBW95198.1"/>
    <property type="molecule type" value="Genomic_DNA"/>
</dbReference>
<sequence length="66" mass="7561">MQARRRLGRLFFLAISALFGPEAARLPAFLAPTDQEEMRTFLLVVVHLPLLGLRTRSLYISTFKSR</sequence>
<proteinExistence type="predicted"/>
<reference evidence="3" key="1">
    <citation type="journal article" date="2020" name="Microbiol. Resour. Announc.">
        <title>Complete Genome Sequence of Geobacillus sp. Strain E55-1, Isolated from Mine Geyser in Japan.</title>
        <authorList>
            <person name="Miyazaki K."/>
            <person name="Hase E."/>
            <person name="Tokito N."/>
        </authorList>
    </citation>
    <scope>NUCLEOTIDE SEQUENCE [LARGE SCALE GENOMIC DNA]</scope>
    <source>
        <strain evidence="3">E55-1</strain>
    </source>
</reference>
<accession>A0A679FGJ8</accession>
<dbReference type="AlphaFoldDB" id="A0A679FGJ8"/>
<dbReference type="Proteomes" id="UP000501421">
    <property type="component" value="Chromosome"/>
</dbReference>
<feature type="transmembrane region" description="Helical" evidence="1">
    <location>
        <begin position="41"/>
        <end position="59"/>
    </location>
</feature>
<evidence type="ECO:0000313" key="3">
    <source>
        <dbReference type="Proteomes" id="UP000501421"/>
    </source>
</evidence>
<keyword evidence="1" id="KW-0472">Membrane</keyword>
<gene>
    <name evidence="2" type="ORF">GsuE55_00310</name>
</gene>